<accession>A0A382JBF3</accession>
<gene>
    <name evidence="1" type="ORF">METZ01_LOCUS261779</name>
</gene>
<evidence type="ECO:0000313" key="1">
    <source>
        <dbReference type="EMBL" id="SVC08925.1"/>
    </source>
</evidence>
<evidence type="ECO:0008006" key="2">
    <source>
        <dbReference type="Google" id="ProtNLM"/>
    </source>
</evidence>
<protein>
    <recommendedName>
        <fullName evidence="2">LamG-like jellyroll fold domain-containing protein</fullName>
    </recommendedName>
</protein>
<dbReference type="InterPro" id="IPR013320">
    <property type="entry name" value="ConA-like_dom_sf"/>
</dbReference>
<feature type="non-terminal residue" evidence="1">
    <location>
        <position position="279"/>
    </location>
</feature>
<sequence>MGQSYVLNFDGSNDYLSVAASDNASTKLEGSSQFTVSAWVFIEGADRQQIIYNDEFEVEWLGTAANFFRLQPGSVPSVNPGTGTYLNRYQWHHIVVTRNSSNSIQIYVNGELSKYYVSNSDAFDDIMYIGRDPDEGQYFDGSMDEIAIWSSELSASQIDSLYNKGVPESATSISGAASSLQSYWKLEQSSGSTVANSVTNGAALTLNNGPTWKKFKQSAIADIMYNIRTGSTGSYPQGFIEYNNKIYFRADGGDNKGYEMWEYDPAADASSTNPKRISD</sequence>
<dbReference type="AlphaFoldDB" id="A0A382JBF3"/>
<dbReference type="EMBL" id="UINC01072929">
    <property type="protein sequence ID" value="SVC08925.1"/>
    <property type="molecule type" value="Genomic_DNA"/>
</dbReference>
<organism evidence="1">
    <name type="scientific">marine metagenome</name>
    <dbReference type="NCBI Taxonomy" id="408172"/>
    <lineage>
        <taxon>unclassified sequences</taxon>
        <taxon>metagenomes</taxon>
        <taxon>ecological metagenomes</taxon>
    </lineage>
</organism>
<dbReference type="Pfam" id="PF13385">
    <property type="entry name" value="Laminin_G_3"/>
    <property type="match status" value="1"/>
</dbReference>
<dbReference type="Gene3D" id="2.60.120.200">
    <property type="match status" value="1"/>
</dbReference>
<proteinExistence type="predicted"/>
<dbReference type="SUPFAM" id="SSF49899">
    <property type="entry name" value="Concanavalin A-like lectins/glucanases"/>
    <property type="match status" value="1"/>
</dbReference>
<reference evidence="1" key="1">
    <citation type="submission" date="2018-05" db="EMBL/GenBank/DDBJ databases">
        <authorList>
            <person name="Lanie J.A."/>
            <person name="Ng W.-L."/>
            <person name="Kazmierczak K.M."/>
            <person name="Andrzejewski T.M."/>
            <person name="Davidsen T.M."/>
            <person name="Wayne K.J."/>
            <person name="Tettelin H."/>
            <person name="Glass J.I."/>
            <person name="Rusch D."/>
            <person name="Podicherti R."/>
            <person name="Tsui H.-C.T."/>
            <person name="Winkler M.E."/>
        </authorList>
    </citation>
    <scope>NUCLEOTIDE SEQUENCE</scope>
</reference>
<name>A0A382JBF3_9ZZZZ</name>